<name>G9ZMH1_9LACO</name>
<keyword evidence="3" id="KW-1185">Reference proteome</keyword>
<sequence>MFQNGYKILKIVYFSLNEKISNSLDLSFSEQKQIIWLWLNIVALLGGGSCGIRFIYHFYFLD</sequence>
<evidence type="ECO:0000256" key="1">
    <source>
        <dbReference type="SAM" id="Phobius"/>
    </source>
</evidence>
<keyword evidence="1" id="KW-0812">Transmembrane</keyword>
<comment type="caution">
    <text evidence="2">The sequence shown here is derived from an EMBL/GenBank/DDBJ whole genome shotgun (WGS) entry which is preliminary data.</text>
</comment>
<keyword evidence="1" id="KW-1133">Transmembrane helix</keyword>
<evidence type="ECO:0000313" key="3">
    <source>
        <dbReference type="Proteomes" id="UP000004625"/>
    </source>
</evidence>
<feature type="transmembrane region" description="Helical" evidence="1">
    <location>
        <begin position="34"/>
        <end position="56"/>
    </location>
</feature>
<organism evidence="2 3">
    <name type="scientific">Lentilactobacillus parafarraginis F0439</name>
    <dbReference type="NCBI Taxonomy" id="797515"/>
    <lineage>
        <taxon>Bacteria</taxon>
        <taxon>Bacillati</taxon>
        <taxon>Bacillota</taxon>
        <taxon>Bacilli</taxon>
        <taxon>Lactobacillales</taxon>
        <taxon>Lactobacillaceae</taxon>
        <taxon>Lentilactobacillus</taxon>
    </lineage>
</organism>
<dbReference type="HOGENOM" id="CLU_2898607_0_0_9"/>
<reference evidence="2 3" key="1">
    <citation type="submission" date="2011-09" db="EMBL/GenBank/DDBJ databases">
        <authorList>
            <person name="Weinstock G."/>
            <person name="Sodergren E."/>
            <person name="Clifton S."/>
            <person name="Fulton L."/>
            <person name="Fulton B."/>
            <person name="Courtney L."/>
            <person name="Fronick C."/>
            <person name="Harrison M."/>
            <person name="Strong C."/>
            <person name="Farmer C."/>
            <person name="Delahaunty K."/>
            <person name="Markovic C."/>
            <person name="Hall O."/>
            <person name="Minx P."/>
            <person name="Tomlinson C."/>
            <person name="Mitreva M."/>
            <person name="Hou S."/>
            <person name="Chen J."/>
            <person name="Wollam A."/>
            <person name="Pepin K.H."/>
            <person name="Johnson M."/>
            <person name="Bhonagiri V."/>
            <person name="Zhang X."/>
            <person name="Suruliraj S."/>
            <person name="Warren W."/>
            <person name="Chinwalla A."/>
            <person name="Mardis E.R."/>
            <person name="Wilson R.K."/>
        </authorList>
    </citation>
    <scope>NUCLEOTIDE SEQUENCE [LARGE SCALE GENOMIC DNA]</scope>
    <source>
        <strain evidence="2 3">F0439</strain>
    </source>
</reference>
<keyword evidence="1" id="KW-0472">Membrane</keyword>
<dbReference type="Proteomes" id="UP000004625">
    <property type="component" value="Unassembled WGS sequence"/>
</dbReference>
<protein>
    <submittedName>
        <fullName evidence="2">Uncharacterized protein</fullName>
    </submittedName>
</protein>
<evidence type="ECO:0000313" key="2">
    <source>
        <dbReference type="EMBL" id="EHL99645.1"/>
    </source>
</evidence>
<gene>
    <name evidence="2" type="ORF">HMPREF9103_00919</name>
</gene>
<accession>G9ZMH1</accession>
<dbReference type="EMBL" id="AGEY01000039">
    <property type="protein sequence ID" value="EHL99645.1"/>
    <property type="molecule type" value="Genomic_DNA"/>
</dbReference>
<proteinExistence type="predicted"/>
<dbReference type="AlphaFoldDB" id="G9ZMH1"/>